<dbReference type="PANTHER" id="PTHR43406">
    <property type="entry name" value="TRYPTOPHAN SYNTHASE, ALPHA CHAIN"/>
    <property type="match status" value="1"/>
</dbReference>
<comment type="function">
    <text evidence="8">The alpha subunit is responsible for the aldol cleavage of indoleglycerol phosphate to indole and glyceraldehyde 3-phosphate.</text>
</comment>
<sequence>MKKLVGYITTSLPDNNFTVDLAYSLKDSGVDILELGVPFSDPVAEGPIIEKANLLALKNGFKLNDLFEVSSKIAKDIDTLWMGYMNPFYHYGLENFLQKAVEYNVLGMVIPDLPYEMGKKHEELFKKYNKTNIAFVAPTTPEDRIKLLVENSSKFIYMVAYAGITGSGRDEDLSQLIKNVRKYSQTPLYIGFGINEKTCKQKSKDVDGVIVGSAFVQHLLDDSLNSSEKIKKISSLAKEIKEKINE</sequence>
<dbReference type="CDD" id="cd04724">
    <property type="entry name" value="Tryptophan_synthase_alpha"/>
    <property type="match status" value="1"/>
</dbReference>
<reference evidence="10 11" key="1">
    <citation type="submission" date="2018-05" db="EMBL/GenBank/DDBJ databases">
        <title>Antimicrobial susceptibility testing and genomic analysis of Arcobacter skirrowii strains and one Arcobacter butzleri isolated from German poultry farms.</title>
        <authorList>
            <person name="Haenel I."/>
            <person name="Hotzel H."/>
            <person name="Tomaso H."/>
            <person name="Busch A."/>
        </authorList>
    </citation>
    <scope>NUCLEOTIDE SEQUENCE [LARGE SCALE GENOMIC DNA]</scope>
    <source>
        <strain evidence="11">v</strain>
    </source>
</reference>
<keyword evidence="6 8" id="KW-0456">Lyase</keyword>
<comment type="catalytic activity">
    <reaction evidence="7 8">
        <text>(1S,2R)-1-C-(indol-3-yl)glycerol 3-phosphate + L-serine = D-glyceraldehyde 3-phosphate + L-tryptophan + H2O</text>
        <dbReference type="Rhea" id="RHEA:10532"/>
        <dbReference type="ChEBI" id="CHEBI:15377"/>
        <dbReference type="ChEBI" id="CHEBI:33384"/>
        <dbReference type="ChEBI" id="CHEBI:57912"/>
        <dbReference type="ChEBI" id="CHEBI:58866"/>
        <dbReference type="ChEBI" id="CHEBI:59776"/>
        <dbReference type="EC" id="4.2.1.20"/>
    </reaction>
</comment>
<keyword evidence="4 8" id="KW-0822">Tryptophan biosynthesis</keyword>
<gene>
    <name evidence="8 10" type="primary">trpA</name>
    <name evidence="10" type="ORF">DF188_08435</name>
</gene>
<accession>A0A2U2BZ84</accession>
<evidence type="ECO:0000256" key="3">
    <source>
        <dbReference type="ARBA" id="ARBA00022605"/>
    </source>
</evidence>
<dbReference type="UniPathway" id="UPA00035">
    <property type="reaction ID" value="UER00044"/>
</dbReference>
<dbReference type="RefSeq" id="WP_109065344.1">
    <property type="nucleotide sequence ID" value="NZ_QEYG01000003.1"/>
</dbReference>
<comment type="subunit">
    <text evidence="2 8">Tetramer of two alpha and two beta chains.</text>
</comment>
<evidence type="ECO:0000313" key="11">
    <source>
        <dbReference type="Proteomes" id="UP000245014"/>
    </source>
</evidence>
<dbReference type="EMBL" id="QEYI01000008">
    <property type="protein sequence ID" value="PWE20192.1"/>
    <property type="molecule type" value="Genomic_DNA"/>
</dbReference>
<dbReference type="InterPro" id="IPR018204">
    <property type="entry name" value="Trp_synthase_alpha_AS"/>
</dbReference>
<evidence type="ECO:0000256" key="9">
    <source>
        <dbReference type="RuleBase" id="RU003662"/>
    </source>
</evidence>
<keyword evidence="3 8" id="KW-0028">Amino-acid biosynthesis</keyword>
<keyword evidence="5 8" id="KW-0057">Aromatic amino acid biosynthesis</keyword>
<comment type="pathway">
    <text evidence="1 8">Amino-acid biosynthesis; L-tryptophan biosynthesis; L-tryptophan from chorismate: step 5/5.</text>
</comment>
<dbReference type="AlphaFoldDB" id="A0A2U2BZ84"/>
<dbReference type="InterPro" id="IPR002028">
    <property type="entry name" value="Trp_synthase_suA"/>
</dbReference>
<evidence type="ECO:0000256" key="8">
    <source>
        <dbReference type="HAMAP-Rule" id="MF_00131"/>
    </source>
</evidence>
<evidence type="ECO:0000313" key="10">
    <source>
        <dbReference type="EMBL" id="PWE20192.1"/>
    </source>
</evidence>
<comment type="similarity">
    <text evidence="8 9">Belongs to the TrpA family.</text>
</comment>
<dbReference type="GO" id="GO:0004834">
    <property type="term" value="F:tryptophan synthase activity"/>
    <property type="evidence" value="ECO:0007669"/>
    <property type="project" value="UniProtKB-UniRule"/>
</dbReference>
<evidence type="ECO:0000256" key="4">
    <source>
        <dbReference type="ARBA" id="ARBA00022822"/>
    </source>
</evidence>
<proteinExistence type="inferred from homology"/>
<organism evidence="10 11">
    <name type="scientific">Aliarcobacter skirrowii</name>
    <dbReference type="NCBI Taxonomy" id="28200"/>
    <lineage>
        <taxon>Bacteria</taxon>
        <taxon>Pseudomonadati</taxon>
        <taxon>Campylobacterota</taxon>
        <taxon>Epsilonproteobacteria</taxon>
        <taxon>Campylobacterales</taxon>
        <taxon>Arcobacteraceae</taxon>
        <taxon>Aliarcobacter</taxon>
    </lineage>
</organism>
<dbReference type="Gene3D" id="3.20.20.70">
    <property type="entry name" value="Aldolase class I"/>
    <property type="match status" value="1"/>
</dbReference>
<evidence type="ECO:0000256" key="6">
    <source>
        <dbReference type="ARBA" id="ARBA00023239"/>
    </source>
</evidence>
<dbReference type="STRING" id="28200.GCA_001572935_01190"/>
<dbReference type="Pfam" id="PF00290">
    <property type="entry name" value="Trp_syntA"/>
    <property type="match status" value="1"/>
</dbReference>
<dbReference type="PANTHER" id="PTHR43406:SF1">
    <property type="entry name" value="TRYPTOPHAN SYNTHASE ALPHA CHAIN, CHLOROPLASTIC"/>
    <property type="match status" value="1"/>
</dbReference>
<dbReference type="InterPro" id="IPR011060">
    <property type="entry name" value="RibuloseP-bd_barrel"/>
</dbReference>
<name>A0A2U2BZ84_9BACT</name>
<dbReference type="GO" id="GO:0005829">
    <property type="term" value="C:cytosol"/>
    <property type="evidence" value="ECO:0007669"/>
    <property type="project" value="TreeGrafter"/>
</dbReference>
<dbReference type="EC" id="4.2.1.20" evidence="8"/>
<dbReference type="SUPFAM" id="SSF51366">
    <property type="entry name" value="Ribulose-phoshate binding barrel"/>
    <property type="match status" value="1"/>
</dbReference>
<protein>
    <recommendedName>
        <fullName evidence="8">Tryptophan synthase alpha chain</fullName>
        <ecNumber evidence="8">4.2.1.20</ecNumber>
    </recommendedName>
</protein>
<evidence type="ECO:0000256" key="5">
    <source>
        <dbReference type="ARBA" id="ARBA00023141"/>
    </source>
</evidence>
<evidence type="ECO:0000256" key="7">
    <source>
        <dbReference type="ARBA" id="ARBA00049047"/>
    </source>
</evidence>
<dbReference type="PROSITE" id="PS00167">
    <property type="entry name" value="TRP_SYNTHASE_ALPHA"/>
    <property type="match status" value="1"/>
</dbReference>
<evidence type="ECO:0000256" key="1">
    <source>
        <dbReference type="ARBA" id="ARBA00004733"/>
    </source>
</evidence>
<comment type="caution">
    <text evidence="10">The sequence shown here is derived from an EMBL/GenBank/DDBJ whole genome shotgun (WGS) entry which is preliminary data.</text>
</comment>
<dbReference type="NCBIfam" id="TIGR00262">
    <property type="entry name" value="trpA"/>
    <property type="match status" value="1"/>
</dbReference>
<dbReference type="Proteomes" id="UP000245014">
    <property type="component" value="Unassembled WGS sequence"/>
</dbReference>
<feature type="active site" description="Proton acceptor" evidence="8">
    <location>
        <position position="34"/>
    </location>
</feature>
<evidence type="ECO:0000256" key="2">
    <source>
        <dbReference type="ARBA" id="ARBA00011270"/>
    </source>
</evidence>
<dbReference type="HAMAP" id="MF_00131">
    <property type="entry name" value="Trp_synth_alpha"/>
    <property type="match status" value="1"/>
</dbReference>
<dbReference type="InterPro" id="IPR013785">
    <property type="entry name" value="Aldolase_TIM"/>
</dbReference>
<feature type="active site" description="Proton acceptor" evidence="8">
    <location>
        <position position="45"/>
    </location>
</feature>